<dbReference type="InterPro" id="IPR039420">
    <property type="entry name" value="WalR-like"/>
</dbReference>
<proteinExistence type="predicted"/>
<dbReference type="Gene3D" id="1.10.10.10">
    <property type="entry name" value="Winged helix-like DNA-binding domain superfamily/Winged helix DNA-binding domain"/>
    <property type="match status" value="1"/>
</dbReference>
<dbReference type="SMART" id="SM00862">
    <property type="entry name" value="Trans_reg_C"/>
    <property type="match status" value="1"/>
</dbReference>
<evidence type="ECO:0000256" key="2">
    <source>
        <dbReference type="ARBA" id="ARBA00023012"/>
    </source>
</evidence>
<evidence type="ECO:0000256" key="7">
    <source>
        <dbReference type="PROSITE-ProRule" id="PRU01091"/>
    </source>
</evidence>
<evidence type="ECO:0000259" key="8">
    <source>
        <dbReference type="PROSITE" id="PS50110"/>
    </source>
</evidence>
<feature type="DNA-binding region" description="OmpR/PhoB-type" evidence="7">
    <location>
        <begin position="129"/>
        <end position="227"/>
    </location>
</feature>
<evidence type="ECO:0000313" key="10">
    <source>
        <dbReference type="EMBL" id="BAY82112.1"/>
    </source>
</evidence>
<feature type="domain" description="OmpR/PhoB-type" evidence="9">
    <location>
        <begin position="129"/>
        <end position="227"/>
    </location>
</feature>
<gene>
    <name evidence="10" type="ORF">NIES267_15900</name>
</gene>
<dbReference type="CDD" id="cd00383">
    <property type="entry name" value="trans_reg_C"/>
    <property type="match status" value="1"/>
</dbReference>
<reference evidence="10 11" key="1">
    <citation type="submission" date="2017-06" db="EMBL/GenBank/DDBJ databases">
        <title>Genome sequencing of cyanobaciteial culture collection at National Institute for Environmental Studies (NIES).</title>
        <authorList>
            <person name="Hirose Y."/>
            <person name="Shimura Y."/>
            <person name="Fujisawa T."/>
            <person name="Nakamura Y."/>
            <person name="Kawachi M."/>
        </authorList>
    </citation>
    <scope>NUCLEOTIDE SEQUENCE [LARGE SCALE GENOMIC DNA]</scope>
    <source>
        <strain evidence="10 11">NIES-267</strain>
    </source>
</reference>
<dbReference type="Pfam" id="PF00486">
    <property type="entry name" value="Trans_reg_C"/>
    <property type="match status" value="1"/>
</dbReference>
<sequence>MTVAYNPCVLVIESDENLASQLSSDLKEIGYEPILASDTTSGLQHNRDRQPALIVVDRMLAGESGISLCKNLRSNGVCTPVLMLMARDSVDDRVACLEAGADDYFLKPYRSENFMNLVRLYLKPDVDTSEQLRFGDLILDLATRRAINNERAIDLTMKEFELLKYLMEHPREVLTREQILENVWGYDFMGESNVIEVYIRYLRLKIEDESQKRLIQTVRGVGYVLRES</sequence>
<dbReference type="GO" id="GO:0000976">
    <property type="term" value="F:transcription cis-regulatory region binding"/>
    <property type="evidence" value="ECO:0007669"/>
    <property type="project" value="TreeGrafter"/>
</dbReference>
<dbReference type="PROSITE" id="PS50110">
    <property type="entry name" value="RESPONSE_REGULATORY"/>
    <property type="match status" value="1"/>
</dbReference>
<evidence type="ECO:0000256" key="1">
    <source>
        <dbReference type="ARBA" id="ARBA00022553"/>
    </source>
</evidence>
<protein>
    <submittedName>
        <fullName evidence="10">Two component transcriptional regulator</fullName>
    </submittedName>
</protein>
<dbReference type="GO" id="GO:0000156">
    <property type="term" value="F:phosphorelay response regulator activity"/>
    <property type="evidence" value="ECO:0007669"/>
    <property type="project" value="TreeGrafter"/>
</dbReference>
<dbReference type="Proteomes" id="UP000218418">
    <property type="component" value="Chromosome"/>
</dbReference>
<evidence type="ECO:0000313" key="11">
    <source>
        <dbReference type="Proteomes" id="UP000218418"/>
    </source>
</evidence>
<dbReference type="Gene3D" id="3.40.50.2300">
    <property type="match status" value="1"/>
</dbReference>
<dbReference type="GO" id="GO:0032993">
    <property type="term" value="C:protein-DNA complex"/>
    <property type="evidence" value="ECO:0007669"/>
    <property type="project" value="TreeGrafter"/>
</dbReference>
<dbReference type="Pfam" id="PF00072">
    <property type="entry name" value="Response_reg"/>
    <property type="match status" value="1"/>
</dbReference>
<dbReference type="PANTHER" id="PTHR48111">
    <property type="entry name" value="REGULATOR OF RPOS"/>
    <property type="match status" value="1"/>
</dbReference>
<dbReference type="SMART" id="SM00448">
    <property type="entry name" value="REC"/>
    <property type="match status" value="1"/>
</dbReference>
<dbReference type="EMBL" id="AP018227">
    <property type="protein sequence ID" value="BAY82112.1"/>
    <property type="molecule type" value="Genomic_DNA"/>
</dbReference>
<dbReference type="CDD" id="cd17574">
    <property type="entry name" value="REC_OmpR"/>
    <property type="match status" value="1"/>
</dbReference>
<accession>A0A1Z4LLJ9</accession>
<dbReference type="OrthoDB" id="9790442at2"/>
<dbReference type="FunFam" id="1.10.10.10:FF:000005">
    <property type="entry name" value="Two-component system response regulator"/>
    <property type="match status" value="1"/>
</dbReference>
<feature type="modified residue" description="4-aspartylphosphate" evidence="6">
    <location>
        <position position="57"/>
    </location>
</feature>
<evidence type="ECO:0000256" key="4">
    <source>
        <dbReference type="ARBA" id="ARBA00023125"/>
    </source>
</evidence>
<dbReference type="NCBIfam" id="NF045914">
    <property type="entry name" value="RespRegNblR"/>
    <property type="match status" value="1"/>
</dbReference>
<dbReference type="SUPFAM" id="SSF46894">
    <property type="entry name" value="C-terminal effector domain of the bipartite response regulators"/>
    <property type="match status" value="1"/>
</dbReference>
<dbReference type="InterPro" id="IPR016032">
    <property type="entry name" value="Sig_transdc_resp-reg_C-effctor"/>
</dbReference>
<evidence type="ECO:0000256" key="6">
    <source>
        <dbReference type="PROSITE-ProRule" id="PRU00169"/>
    </source>
</evidence>
<feature type="domain" description="Response regulatory" evidence="8">
    <location>
        <begin position="8"/>
        <end position="122"/>
    </location>
</feature>
<dbReference type="InterPro" id="IPR001789">
    <property type="entry name" value="Sig_transdc_resp-reg_receiver"/>
</dbReference>
<keyword evidence="11" id="KW-1185">Reference proteome</keyword>
<dbReference type="InterPro" id="IPR036388">
    <property type="entry name" value="WH-like_DNA-bd_sf"/>
</dbReference>
<evidence type="ECO:0000256" key="3">
    <source>
        <dbReference type="ARBA" id="ARBA00023015"/>
    </source>
</evidence>
<dbReference type="PANTHER" id="PTHR48111:SF22">
    <property type="entry name" value="REGULATOR OF RPOS"/>
    <property type="match status" value="1"/>
</dbReference>
<dbReference type="PROSITE" id="PS51755">
    <property type="entry name" value="OMPR_PHOB"/>
    <property type="match status" value="1"/>
</dbReference>
<name>A0A1Z4LLJ9_9CYAN</name>
<keyword evidence="2" id="KW-0902">Two-component regulatory system</keyword>
<dbReference type="SUPFAM" id="SSF52172">
    <property type="entry name" value="CheY-like"/>
    <property type="match status" value="1"/>
</dbReference>
<evidence type="ECO:0000256" key="5">
    <source>
        <dbReference type="ARBA" id="ARBA00023163"/>
    </source>
</evidence>
<evidence type="ECO:0000259" key="9">
    <source>
        <dbReference type="PROSITE" id="PS51755"/>
    </source>
</evidence>
<dbReference type="GO" id="GO:0006355">
    <property type="term" value="P:regulation of DNA-templated transcription"/>
    <property type="evidence" value="ECO:0007669"/>
    <property type="project" value="InterPro"/>
</dbReference>
<keyword evidence="4 7" id="KW-0238">DNA-binding</keyword>
<organism evidence="10 11">
    <name type="scientific">Calothrix parasitica NIES-267</name>
    <dbReference type="NCBI Taxonomy" id="1973488"/>
    <lineage>
        <taxon>Bacteria</taxon>
        <taxon>Bacillati</taxon>
        <taxon>Cyanobacteriota</taxon>
        <taxon>Cyanophyceae</taxon>
        <taxon>Nostocales</taxon>
        <taxon>Calotrichaceae</taxon>
        <taxon>Calothrix</taxon>
    </lineage>
</organism>
<dbReference type="InterPro" id="IPR011006">
    <property type="entry name" value="CheY-like_superfamily"/>
</dbReference>
<keyword evidence="5" id="KW-0804">Transcription</keyword>
<keyword evidence="1 6" id="KW-0597">Phosphoprotein</keyword>
<dbReference type="AlphaFoldDB" id="A0A1Z4LLJ9"/>
<dbReference type="GO" id="GO:0005829">
    <property type="term" value="C:cytosol"/>
    <property type="evidence" value="ECO:0007669"/>
    <property type="project" value="TreeGrafter"/>
</dbReference>
<keyword evidence="3" id="KW-0805">Transcription regulation</keyword>
<dbReference type="InterPro" id="IPR001867">
    <property type="entry name" value="OmpR/PhoB-type_DNA-bd"/>
</dbReference>